<dbReference type="PANTHER" id="PTHR30250">
    <property type="entry name" value="PST FAMILY PREDICTED COLANIC ACID TRANSPORTER"/>
    <property type="match status" value="1"/>
</dbReference>
<evidence type="ECO:0000256" key="1">
    <source>
        <dbReference type="ARBA" id="ARBA00004651"/>
    </source>
</evidence>
<dbReference type="PANTHER" id="PTHR30250:SF11">
    <property type="entry name" value="O-ANTIGEN TRANSPORTER-RELATED"/>
    <property type="match status" value="1"/>
</dbReference>
<evidence type="ECO:0000256" key="3">
    <source>
        <dbReference type="ARBA" id="ARBA00022692"/>
    </source>
</evidence>
<dbReference type="Proteomes" id="UP001597241">
    <property type="component" value="Unassembled WGS sequence"/>
</dbReference>
<keyword evidence="5 6" id="KW-0472">Membrane</keyword>
<feature type="transmembrane region" description="Helical" evidence="6">
    <location>
        <begin position="214"/>
        <end position="235"/>
    </location>
</feature>
<evidence type="ECO:0000313" key="8">
    <source>
        <dbReference type="Proteomes" id="UP001597241"/>
    </source>
</evidence>
<keyword evidence="8" id="KW-1185">Reference proteome</keyword>
<dbReference type="InterPro" id="IPR002797">
    <property type="entry name" value="Polysacc_synth"/>
</dbReference>
<feature type="transmembrane region" description="Helical" evidence="6">
    <location>
        <begin position="389"/>
        <end position="413"/>
    </location>
</feature>
<feature type="transmembrane region" description="Helical" evidence="6">
    <location>
        <begin position="80"/>
        <end position="102"/>
    </location>
</feature>
<organism evidence="7 8">
    <name type="scientific">Lutibacter holmesii</name>
    <dbReference type="NCBI Taxonomy" id="1137985"/>
    <lineage>
        <taxon>Bacteria</taxon>
        <taxon>Pseudomonadati</taxon>
        <taxon>Bacteroidota</taxon>
        <taxon>Flavobacteriia</taxon>
        <taxon>Flavobacteriales</taxon>
        <taxon>Flavobacteriaceae</taxon>
        <taxon>Lutibacter</taxon>
    </lineage>
</organism>
<feature type="transmembrane region" description="Helical" evidence="6">
    <location>
        <begin position="12"/>
        <end position="32"/>
    </location>
</feature>
<name>A0ABW3WTR5_9FLAO</name>
<keyword evidence="4 6" id="KW-1133">Transmembrane helix</keyword>
<evidence type="ECO:0000256" key="5">
    <source>
        <dbReference type="ARBA" id="ARBA00023136"/>
    </source>
</evidence>
<feature type="transmembrane region" description="Helical" evidence="6">
    <location>
        <begin position="122"/>
        <end position="140"/>
    </location>
</feature>
<feature type="transmembrane region" description="Helical" evidence="6">
    <location>
        <begin position="300"/>
        <end position="321"/>
    </location>
</feature>
<feature type="transmembrane region" description="Helical" evidence="6">
    <location>
        <begin position="448"/>
        <end position="466"/>
    </location>
</feature>
<keyword evidence="3 6" id="KW-0812">Transmembrane</keyword>
<reference evidence="8" key="1">
    <citation type="journal article" date="2019" name="Int. J. Syst. Evol. Microbiol.">
        <title>The Global Catalogue of Microorganisms (GCM) 10K type strain sequencing project: providing services to taxonomists for standard genome sequencing and annotation.</title>
        <authorList>
            <consortium name="The Broad Institute Genomics Platform"/>
            <consortium name="The Broad Institute Genome Sequencing Center for Infectious Disease"/>
            <person name="Wu L."/>
            <person name="Ma J."/>
        </authorList>
    </citation>
    <scope>NUCLEOTIDE SEQUENCE [LARGE SCALE GENOMIC DNA]</scope>
    <source>
        <strain evidence="8">CCUG 62221</strain>
    </source>
</reference>
<feature type="transmembrane region" description="Helical" evidence="6">
    <location>
        <begin position="333"/>
        <end position="357"/>
    </location>
</feature>
<feature type="transmembrane region" description="Helical" evidence="6">
    <location>
        <begin position="179"/>
        <end position="202"/>
    </location>
</feature>
<evidence type="ECO:0000256" key="4">
    <source>
        <dbReference type="ARBA" id="ARBA00022989"/>
    </source>
</evidence>
<sequence length="486" mass="55317">MGIVIKQSFINTLILFLGFAIGGVNVLFLFTHFLQEDYFGLITFLLSTAIIILPLLVFGMQHTIIKFYSSYKSRQDQDSFLISTLVLPLLVIIPVGFIGSILYESISSWLSVENPMIKSYTYLIFIVAVFMGYFEVFYSWTKVQFKSVFGSFVKEIFARICTTFLLFAVYFGWLTNEQFIYAVVIVYGVRMLIMKLYAFYVYKPKLIFKIPENLKEILSFSSYIIVAGSASSILLEIDKFMIPQMEQIAQVAYYSVGVYIASVIAIPTRAMQQITSPITAKDMNENRIGEVGDLYKKTSLNLLIIGGLLFLLINCNIREVYSLIGKPEFSNGIWIVFIISLAKLVELGLGTGNAILVNSKYYKIYFYFSIAMALSVIFLNKWFIHLIGINGAALATLVVVALYSLVKVAYINAKMNIMPFNKQTIKIIIIISAVFLIFNFWSFNFHPFLNIVANSCLIIVVYSIIVKKFKVSEELSDFIINFVRKK</sequence>
<feature type="transmembrane region" description="Helical" evidence="6">
    <location>
        <begin position="38"/>
        <end position="59"/>
    </location>
</feature>
<feature type="transmembrane region" description="Helical" evidence="6">
    <location>
        <begin position="247"/>
        <end position="266"/>
    </location>
</feature>
<dbReference type="Pfam" id="PF01943">
    <property type="entry name" value="Polysacc_synt"/>
    <property type="match status" value="1"/>
</dbReference>
<proteinExistence type="predicted"/>
<feature type="transmembrane region" description="Helical" evidence="6">
    <location>
        <begin position="364"/>
        <end position="383"/>
    </location>
</feature>
<keyword evidence="2" id="KW-1003">Cell membrane</keyword>
<protein>
    <submittedName>
        <fullName evidence="7">Lipopolysaccharide biosynthesis protein</fullName>
    </submittedName>
</protein>
<evidence type="ECO:0000256" key="6">
    <source>
        <dbReference type="SAM" id="Phobius"/>
    </source>
</evidence>
<comment type="subcellular location">
    <subcellularLocation>
        <location evidence="1">Cell membrane</location>
        <topology evidence="1">Multi-pass membrane protein</topology>
    </subcellularLocation>
</comment>
<dbReference type="RefSeq" id="WP_386809929.1">
    <property type="nucleotide sequence ID" value="NZ_JBHTMV010000006.1"/>
</dbReference>
<feature type="transmembrane region" description="Helical" evidence="6">
    <location>
        <begin position="152"/>
        <end position="173"/>
    </location>
</feature>
<dbReference type="InterPro" id="IPR050833">
    <property type="entry name" value="Poly_Biosynth_Transport"/>
</dbReference>
<gene>
    <name evidence="7" type="ORF">ACFQ5N_12470</name>
</gene>
<accession>A0ABW3WTR5</accession>
<dbReference type="EMBL" id="JBHTMV010000006">
    <property type="protein sequence ID" value="MFD1294651.1"/>
    <property type="molecule type" value="Genomic_DNA"/>
</dbReference>
<comment type="caution">
    <text evidence="7">The sequence shown here is derived from an EMBL/GenBank/DDBJ whole genome shotgun (WGS) entry which is preliminary data.</text>
</comment>
<evidence type="ECO:0000313" key="7">
    <source>
        <dbReference type="EMBL" id="MFD1294651.1"/>
    </source>
</evidence>
<feature type="transmembrane region" description="Helical" evidence="6">
    <location>
        <begin position="425"/>
        <end position="442"/>
    </location>
</feature>
<evidence type="ECO:0000256" key="2">
    <source>
        <dbReference type="ARBA" id="ARBA00022475"/>
    </source>
</evidence>